<sequence length="395" mass="44490">MVNFDKIIPRDTRCRKIGQLNEMFGTTDLLPLWIADMDFATPSAITETMIKVASEPVQGYFLDYPGWKNAIQHWYDYRYQVRIDEDWLHFVPGVIKTIVFSILALTKPNDNVLTCSPVYDPYPNLVNTSGRTLIQTRLIEHNGIFEFDWTDLEKKLKICKLFLLCSPHNPGGIVWDSATLSRIADLCAASGTIIISDEIHGDLTLPPAKHQPFFSISENARNQVIVLTSASKTFNIPGVQGGVAIIPDKKLRDRFYGFLDGCYLAEANIMQQAALYAAYSSCQQWHTELLSYLAGNIQYVKNEIASRCPDITVIHGGASYLLFLNAEKMELDDESLKSFFINEAKLGLSPGLQYGPGGERHMRLNVASPRAVLMEAMDRLAHAYRRFRHSSAITE</sequence>
<dbReference type="InterPro" id="IPR015422">
    <property type="entry name" value="PyrdxlP-dep_Trfase_small"/>
</dbReference>
<protein>
    <recommendedName>
        <fullName evidence="2">cysteine-S-conjugate beta-lyase</fullName>
        <ecNumber evidence="2">4.4.1.13</ecNumber>
    </recommendedName>
</protein>
<dbReference type="EC" id="4.4.1.13" evidence="2"/>
<proteinExistence type="inferred from homology"/>
<dbReference type="NCBIfam" id="TIGR04350">
    <property type="entry name" value="C_S_lyase_PatB"/>
    <property type="match status" value="1"/>
</dbReference>
<dbReference type="SUPFAM" id="SSF53383">
    <property type="entry name" value="PLP-dependent transferases"/>
    <property type="match status" value="1"/>
</dbReference>
<dbReference type="Gene3D" id="3.90.1150.10">
    <property type="entry name" value="Aspartate Aminotransferase, domain 1"/>
    <property type="match status" value="1"/>
</dbReference>
<evidence type="ECO:0000259" key="6">
    <source>
        <dbReference type="Pfam" id="PF00155"/>
    </source>
</evidence>
<evidence type="ECO:0000256" key="3">
    <source>
        <dbReference type="ARBA" id="ARBA00022898"/>
    </source>
</evidence>
<accession>A0A5I0BHA9</accession>
<name>A0A5I0BHA9_SALET</name>
<comment type="cofactor">
    <cofactor evidence="1">
        <name>pyridoxal 5'-phosphate</name>
        <dbReference type="ChEBI" id="CHEBI:597326"/>
    </cofactor>
</comment>
<organism evidence="7">
    <name type="scientific">Salmonella enterica subsp. enterica serovar Koketime</name>
    <dbReference type="NCBI Taxonomy" id="2564632"/>
    <lineage>
        <taxon>Bacteria</taxon>
        <taxon>Pseudomonadati</taxon>
        <taxon>Pseudomonadota</taxon>
        <taxon>Gammaproteobacteria</taxon>
        <taxon>Enterobacterales</taxon>
        <taxon>Enterobacteriaceae</taxon>
        <taxon>Salmonella</taxon>
    </lineage>
</organism>
<evidence type="ECO:0000256" key="5">
    <source>
        <dbReference type="ARBA" id="ARBA00037974"/>
    </source>
</evidence>
<dbReference type="GO" id="GO:0047804">
    <property type="term" value="F:cysteine-S-conjugate beta-lyase activity"/>
    <property type="evidence" value="ECO:0007669"/>
    <property type="project" value="UniProtKB-EC"/>
</dbReference>
<dbReference type="InterPro" id="IPR004839">
    <property type="entry name" value="Aminotransferase_I/II_large"/>
</dbReference>
<dbReference type="EMBL" id="AAIJKB010000008">
    <property type="protein sequence ID" value="ECE8854709.1"/>
    <property type="molecule type" value="Genomic_DNA"/>
</dbReference>
<dbReference type="AlphaFoldDB" id="A0A5I0BHA9"/>
<dbReference type="GO" id="GO:0030170">
    <property type="term" value="F:pyridoxal phosphate binding"/>
    <property type="evidence" value="ECO:0007669"/>
    <property type="project" value="InterPro"/>
</dbReference>
<comment type="caution">
    <text evidence="7">The sequence shown here is derived from an EMBL/GenBank/DDBJ whole genome shotgun (WGS) entry which is preliminary data.</text>
</comment>
<dbReference type="InterPro" id="IPR015424">
    <property type="entry name" value="PyrdxlP-dep_Trfase"/>
</dbReference>
<gene>
    <name evidence="7" type="ORF">EWG69_11035</name>
</gene>
<comment type="similarity">
    <text evidence="5">Belongs to the class-II pyridoxal-phosphate-dependent aminotransferase family. MalY/PatB cystathionine beta-lyase subfamily.</text>
</comment>
<feature type="domain" description="Aminotransferase class I/classII large" evidence="6">
    <location>
        <begin position="30"/>
        <end position="380"/>
    </location>
</feature>
<keyword evidence="3" id="KW-0663">Pyridoxal phosphate</keyword>
<dbReference type="InterPro" id="IPR027619">
    <property type="entry name" value="C-S_lyase_PatB-like"/>
</dbReference>
<dbReference type="InterPro" id="IPR051798">
    <property type="entry name" value="Class-II_PLP-Dep_Aminotrans"/>
</dbReference>
<dbReference type="Gene3D" id="3.40.640.10">
    <property type="entry name" value="Type I PLP-dependent aspartate aminotransferase-like (Major domain)"/>
    <property type="match status" value="1"/>
</dbReference>
<dbReference type="CDD" id="cd00609">
    <property type="entry name" value="AAT_like"/>
    <property type="match status" value="1"/>
</dbReference>
<keyword evidence="4 7" id="KW-0456">Lyase</keyword>
<evidence type="ECO:0000256" key="1">
    <source>
        <dbReference type="ARBA" id="ARBA00001933"/>
    </source>
</evidence>
<dbReference type="PANTHER" id="PTHR43525">
    <property type="entry name" value="PROTEIN MALY"/>
    <property type="match status" value="1"/>
</dbReference>
<dbReference type="PANTHER" id="PTHR43525:SF1">
    <property type="entry name" value="PROTEIN MALY"/>
    <property type="match status" value="1"/>
</dbReference>
<evidence type="ECO:0000313" key="7">
    <source>
        <dbReference type="EMBL" id="ECE8854709.1"/>
    </source>
</evidence>
<reference evidence="7" key="1">
    <citation type="submission" date="2019-02" db="EMBL/GenBank/DDBJ databases">
        <authorList>
            <person name="Ashton P.M."/>
            <person name="Dallman T."/>
            <person name="Nair S."/>
            <person name="De Pinna E."/>
            <person name="Peters T."/>
            <person name="Grant K."/>
        </authorList>
    </citation>
    <scope>NUCLEOTIDE SEQUENCE</scope>
    <source>
        <strain evidence="7">446642</strain>
    </source>
</reference>
<evidence type="ECO:0000256" key="4">
    <source>
        <dbReference type="ARBA" id="ARBA00023239"/>
    </source>
</evidence>
<dbReference type="InterPro" id="IPR015421">
    <property type="entry name" value="PyrdxlP-dep_Trfase_major"/>
</dbReference>
<evidence type="ECO:0000256" key="2">
    <source>
        <dbReference type="ARBA" id="ARBA00012224"/>
    </source>
</evidence>
<dbReference type="Pfam" id="PF00155">
    <property type="entry name" value="Aminotran_1_2"/>
    <property type="match status" value="1"/>
</dbReference>